<dbReference type="NCBIfam" id="TIGR01854">
    <property type="entry name" value="lipid_A_lpxH"/>
    <property type="match status" value="1"/>
</dbReference>
<dbReference type="OrthoDB" id="9783283at2"/>
<feature type="binding site" evidence="10">
    <location>
        <position position="188"/>
    </location>
    <ligand>
        <name>substrate</name>
    </ligand>
</feature>
<dbReference type="EC" id="3.6.1.54" evidence="10"/>
<gene>
    <name evidence="10" type="primary">lpxH</name>
    <name evidence="12" type="ORF">IM45_284</name>
</gene>
<accession>A0A088MXD1</accession>
<comment type="catalytic activity">
    <reaction evidence="10">
        <text>UDP-2-N,3-O-bis[(3R)-3-hydroxytetradecanoyl]-alpha-D-glucosamine + H2O = 2-N,3-O-bis[(3R)-3-hydroxytetradecanoyl]-alpha-D-glucosaminyl 1-phosphate + UMP + 2 H(+)</text>
        <dbReference type="Rhea" id="RHEA:25213"/>
        <dbReference type="ChEBI" id="CHEBI:15377"/>
        <dbReference type="ChEBI" id="CHEBI:15378"/>
        <dbReference type="ChEBI" id="CHEBI:57865"/>
        <dbReference type="ChEBI" id="CHEBI:57957"/>
        <dbReference type="ChEBI" id="CHEBI:78847"/>
        <dbReference type="EC" id="3.6.1.54"/>
    </reaction>
</comment>
<dbReference type="PANTHER" id="PTHR34990:SF1">
    <property type="entry name" value="UDP-2,3-DIACYLGLUCOSAMINE HYDROLASE"/>
    <property type="match status" value="1"/>
</dbReference>
<evidence type="ECO:0000256" key="8">
    <source>
        <dbReference type="ARBA" id="ARBA00023136"/>
    </source>
</evidence>
<feature type="binding site" evidence="10">
    <location>
        <position position="10"/>
    </location>
    <ligand>
        <name>Mn(2+)</name>
        <dbReference type="ChEBI" id="CHEBI:29035"/>
        <label>1</label>
    </ligand>
</feature>
<evidence type="ECO:0000256" key="9">
    <source>
        <dbReference type="ARBA" id="ARBA00023211"/>
    </source>
</evidence>
<evidence type="ECO:0000313" key="12">
    <source>
        <dbReference type="EMBL" id="AIN47025.1"/>
    </source>
</evidence>
<evidence type="ECO:0000256" key="3">
    <source>
        <dbReference type="ARBA" id="ARBA00022519"/>
    </source>
</evidence>
<keyword evidence="3 10" id="KW-0997">Cell inner membrane</keyword>
<feature type="binding site" evidence="10">
    <location>
        <begin position="79"/>
        <end position="80"/>
    </location>
    <ligand>
        <name>substrate</name>
    </ligand>
</feature>
<dbReference type="Proteomes" id="UP000067325">
    <property type="component" value="Chromosome"/>
</dbReference>
<feature type="binding site" evidence="10">
    <location>
        <position position="160"/>
    </location>
    <ligand>
        <name>substrate</name>
    </ligand>
</feature>
<dbReference type="Pfam" id="PF00149">
    <property type="entry name" value="Metallophos"/>
    <property type="match status" value="1"/>
</dbReference>
<dbReference type="eggNOG" id="COG2908">
    <property type="taxonomic scope" value="Bacteria"/>
</dbReference>
<keyword evidence="8 10" id="KW-0472">Membrane</keyword>
<evidence type="ECO:0000256" key="7">
    <source>
        <dbReference type="ARBA" id="ARBA00023098"/>
    </source>
</evidence>
<keyword evidence="1 10" id="KW-1003">Cell membrane</keyword>
<dbReference type="NCBIfam" id="NF003743">
    <property type="entry name" value="PRK05340.1"/>
    <property type="match status" value="1"/>
</dbReference>
<comment type="similarity">
    <text evidence="10">Belongs to the LpxH family.</text>
</comment>
<dbReference type="CDD" id="cd07398">
    <property type="entry name" value="MPP_YbbF-LpxH"/>
    <property type="match status" value="1"/>
</dbReference>
<dbReference type="GO" id="GO:0019897">
    <property type="term" value="C:extrinsic component of plasma membrane"/>
    <property type="evidence" value="ECO:0007669"/>
    <property type="project" value="UniProtKB-UniRule"/>
</dbReference>
<keyword evidence="2 10" id="KW-0444">Lipid biosynthesis</keyword>
<keyword evidence="4 10" id="KW-0441">Lipid A biosynthesis</keyword>
<comment type="pathway">
    <text evidence="10">Glycolipid biosynthesis; lipid IV(A) biosynthesis; lipid IV(A) from (3R)-3-hydroxytetradecanoyl-[acyl-carrier-protein] and UDP-N-acetyl-alpha-D-glucosamine: step 4/6.</text>
</comment>
<feature type="binding site" evidence="10">
    <location>
        <position position="190"/>
    </location>
    <ligand>
        <name>Mn(2+)</name>
        <dbReference type="ChEBI" id="CHEBI:29035"/>
        <label>1</label>
    </ligand>
</feature>
<proteinExistence type="inferred from homology"/>
<feature type="binding site" evidence="10">
    <location>
        <position position="79"/>
    </location>
    <ligand>
        <name>Mn(2+)</name>
        <dbReference type="ChEBI" id="CHEBI:29035"/>
        <label>2</label>
    </ligand>
</feature>
<dbReference type="EMBL" id="CP008985">
    <property type="protein sequence ID" value="AIN47025.1"/>
    <property type="molecule type" value="Genomic_DNA"/>
</dbReference>
<dbReference type="HAMAP" id="MF_00575">
    <property type="entry name" value="LpxH"/>
    <property type="match status" value="1"/>
</dbReference>
<evidence type="ECO:0000256" key="6">
    <source>
        <dbReference type="ARBA" id="ARBA00022801"/>
    </source>
</evidence>
<keyword evidence="7 10" id="KW-0443">Lipid metabolism</keyword>
<comment type="cofactor">
    <cofactor evidence="10">
        <name>Mn(2+)</name>
        <dbReference type="ChEBI" id="CHEBI:29035"/>
    </cofactor>
    <text evidence="10">Binds 2 Mn(2+) ions per subunit in a binuclear metal center.</text>
</comment>
<keyword evidence="6 10" id="KW-0378">Hydrolase</keyword>
<evidence type="ECO:0000256" key="1">
    <source>
        <dbReference type="ARBA" id="ARBA00022475"/>
    </source>
</evidence>
<protein>
    <recommendedName>
        <fullName evidence="10">UDP-2,3-diacylglucosamine hydrolase</fullName>
        <ecNumber evidence="10">3.6.1.54</ecNumber>
    </recommendedName>
    <alternativeName>
        <fullName evidence="10">UDP-2,3-diacylglucosamine diphosphatase</fullName>
    </alternativeName>
</protein>
<keyword evidence="5 10" id="KW-0479">Metal-binding</keyword>
<feature type="binding site" evidence="10">
    <location>
        <position position="188"/>
    </location>
    <ligand>
        <name>Mn(2+)</name>
        <dbReference type="ChEBI" id="CHEBI:29035"/>
        <label>2</label>
    </ligand>
</feature>
<dbReference type="AlphaFoldDB" id="A0A088MXD1"/>
<dbReference type="Gene3D" id="3.60.21.10">
    <property type="match status" value="1"/>
</dbReference>
<evidence type="ECO:0000256" key="2">
    <source>
        <dbReference type="ARBA" id="ARBA00022516"/>
    </source>
</evidence>
<evidence type="ECO:0000313" key="13">
    <source>
        <dbReference type="Proteomes" id="UP000067325"/>
    </source>
</evidence>
<feature type="binding site" evidence="10">
    <location>
        <position position="114"/>
    </location>
    <ligand>
        <name>Mn(2+)</name>
        <dbReference type="ChEBI" id="CHEBI:29035"/>
        <label>2</label>
    </ligand>
</feature>
<feature type="binding site" evidence="10">
    <location>
        <position position="8"/>
    </location>
    <ligand>
        <name>Mn(2+)</name>
        <dbReference type="ChEBI" id="CHEBI:29035"/>
        <label>1</label>
    </ligand>
</feature>
<dbReference type="RefSeq" id="WP_038497986.1">
    <property type="nucleotide sequence ID" value="NZ_CP008985.1"/>
</dbReference>
<evidence type="ECO:0000256" key="10">
    <source>
        <dbReference type="HAMAP-Rule" id="MF_00575"/>
    </source>
</evidence>
<dbReference type="GO" id="GO:0009245">
    <property type="term" value="P:lipid A biosynthetic process"/>
    <property type="evidence" value="ECO:0007669"/>
    <property type="project" value="UniProtKB-UniRule"/>
</dbReference>
<comment type="caution">
    <text evidence="10">Lacks conserved residue(s) required for the propagation of feature annotation.</text>
</comment>
<dbReference type="GO" id="GO:0030145">
    <property type="term" value="F:manganese ion binding"/>
    <property type="evidence" value="ECO:0007669"/>
    <property type="project" value="UniProtKB-UniRule"/>
</dbReference>
<dbReference type="InterPro" id="IPR004843">
    <property type="entry name" value="Calcineurin-like_PHP"/>
</dbReference>
<dbReference type="UniPathway" id="UPA00359">
    <property type="reaction ID" value="UER00480"/>
</dbReference>
<dbReference type="InterPro" id="IPR043461">
    <property type="entry name" value="LpxH-like"/>
</dbReference>
<feature type="binding site" evidence="10">
    <location>
        <position position="41"/>
    </location>
    <ligand>
        <name>Mn(2+)</name>
        <dbReference type="ChEBI" id="CHEBI:29035"/>
        <label>1</label>
    </ligand>
</feature>
<dbReference type="SUPFAM" id="SSF56300">
    <property type="entry name" value="Metallo-dependent phosphatases"/>
    <property type="match status" value="1"/>
</dbReference>
<keyword evidence="9 10" id="KW-0464">Manganese</keyword>
<dbReference type="InterPro" id="IPR029052">
    <property type="entry name" value="Metallo-depent_PP-like"/>
</dbReference>
<dbReference type="GO" id="GO:0008758">
    <property type="term" value="F:UDP-2,3-diacylglucosamine hydrolase activity"/>
    <property type="evidence" value="ECO:0007669"/>
    <property type="project" value="UniProtKB-UniRule"/>
</dbReference>
<sequence>MSTLFVADIHLCDKTDTITAGFLHLLRNYVPGTQALYILGDLFDIWIGDDEASQLHIIIAAALKILTEGGVPCYFIHGNRDFLLGHNYAAACGMTLLPTKQVLEVSGWRVVILHGNILCTDDAIYQIYRHQVHQRWLQKLFLRLPLSVRRRLANHICANSMNMLMNNKLQEVVTVLAHKRAHIMIHGHTHRPAIHQLFNNTIGKYQRAVLGCWHNNGSVIEVSTAGVKLLEFSFHA</sequence>
<organism evidence="12 13">
    <name type="scientific">Candidatus Palibaumannia cicadellinicola</name>
    <dbReference type="NCBI Taxonomy" id="186490"/>
    <lineage>
        <taxon>Bacteria</taxon>
        <taxon>Pseudomonadati</taxon>
        <taxon>Pseudomonadota</taxon>
        <taxon>Gammaproteobacteria</taxon>
        <taxon>Candidatus Palibaumannia</taxon>
    </lineage>
</organism>
<name>A0A088MXD1_9GAMM</name>
<reference evidence="12 13" key="1">
    <citation type="journal article" date="2014" name="MBio">
        <title>Differential genome evolution between companion symbionts in an insect-bacterial symbiosis.</title>
        <authorList>
            <person name="Bennett G.M."/>
            <person name="McCutcheon J.P."/>
            <person name="MacDonald B.R."/>
            <person name="Romanovicz D."/>
            <person name="Moran N.A."/>
        </authorList>
    </citation>
    <scope>NUCLEOTIDE SEQUENCE [LARGE SCALE GENOMIC DNA]</scope>
    <source>
        <strain evidence="12 13">BGSS</strain>
    </source>
</reference>
<dbReference type="KEGG" id="bcib:IM45_284"/>
<comment type="subcellular location">
    <subcellularLocation>
        <location evidence="10">Cell inner membrane</location>
        <topology evidence="10">Peripheral membrane protein</topology>
        <orientation evidence="10">Cytoplasmic side</orientation>
    </subcellularLocation>
</comment>
<evidence type="ECO:0000256" key="4">
    <source>
        <dbReference type="ARBA" id="ARBA00022556"/>
    </source>
</evidence>
<feature type="binding site" evidence="10">
    <location>
        <position position="41"/>
    </location>
    <ligand>
        <name>Mn(2+)</name>
        <dbReference type="ChEBI" id="CHEBI:29035"/>
        <label>2</label>
    </ligand>
</feature>
<evidence type="ECO:0000256" key="5">
    <source>
        <dbReference type="ARBA" id="ARBA00022723"/>
    </source>
</evidence>
<dbReference type="InterPro" id="IPR010138">
    <property type="entry name" value="UDP-diacylglucosamine_Hdrlase"/>
</dbReference>
<comment type="function">
    <text evidence="10">Hydrolyzes the pyrophosphate bond of UDP-2,3-diacylglucosamine to yield 2,3-diacylglucosamine 1-phosphate (lipid X) and UMP by catalyzing the attack of water at the alpha-P atom. Involved in the biosynthesis of lipid A, a phosphorylated glycolipid that anchors the lipopolysaccharide to the outer membrane of the cell.</text>
</comment>
<dbReference type="GO" id="GO:0005737">
    <property type="term" value="C:cytoplasm"/>
    <property type="evidence" value="ECO:0007669"/>
    <property type="project" value="InterPro"/>
</dbReference>
<feature type="domain" description="Calcineurin-like phosphoesterase" evidence="11">
    <location>
        <begin position="1"/>
        <end position="192"/>
    </location>
</feature>
<dbReference type="PANTHER" id="PTHR34990">
    <property type="entry name" value="UDP-2,3-DIACYLGLUCOSAMINE HYDROLASE-RELATED"/>
    <property type="match status" value="1"/>
</dbReference>
<evidence type="ECO:0000259" key="11">
    <source>
        <dbReference type="Pfam" id="PF00149"/>
    </source>
</evidence>
<feature type="binding site" evidence="10">
    <location>
        <position position="122"/>
    </location>
    <ligand>
        <name>substrate</name>
    </ligand>
</feature>